<proteinExistence type="predicted"/>
<dbReference type="InterPro" id="IPR003593">
    <property type="entry name" value="AAA+_ATPase"/>
</dbReference>
<accession>A0AAX4I698</accession>
<evidence type="ECO:0000256" key="1">
    <source>
        <dbReference type="SAM" id="MobiDB-lite"/>
    </source>
</evidence>
<dbReference type="InterPro" id="IPR003959">
    <property type="entry name" value="ATPase_AAA_core"/>
</dbReference>
<dbReference type="SUPFAM" id="SSF52540">
    <property type="entry name" value="P-loop containing nucleoside triphosphate hydrolases"/>
    <property type="match status" value="1"/>
</dbReference>
<evidence type="ECO:0000313" key="3">
    <source>
        <dbReference type="EMBL" id="WQF78764.1"/>
    </source>
</evidence>
<protein>
    <submittedName>
        <fullName evidence="3">AAA+ ATPase domain, ATPase, AAA-type, core</fullName>
    </submittedName>
</protein>
<gene>
    <name evidence="3" type="ORF">CDEST_03778</name>
</gene>
<keyword evidence="4" id="KW-1185">Reference proteome</keyword>
<dbReference type="KEGG" id="cdet:87940281"/>
<dbReference type="EMBL" id="CP137306">
    <property type="protein sequence ID" value="WQF78764.1"/>
    <property type="molecule type" value="Genomic_DNA"/>
</dbReference>
<feature type="compositionally biased region" description="Polar residues" evidence="1">
    <location>
        <begin position="371"/>
        <end position="380"/>
    </location>
</feature>
<dbReference type="Gene3D" id="3.40.50.300">
    <property type="entry name" value="P-loop containing nucleotide triphosphate hydrolases"/>
    <property type="match status" value="1"/>
</dbReference>
<dbReference type="PANTHER" id="PTHR46411">
    <property type="entry name" value="FAMILY ATPASE, PUTATIVE-RELATED"/>
    <property type="match status" value="1"/>
</dbReference>
<dbReference type="AlphaFoldDB" id="A0AAX4I698"/>
<dbReference type="GO" id="GO:0016887">
    <property type="term" value="F:ATP hydrolysis activity"/>
    <property type="evidence" value="ECO:0007669"/>
    <property type="project" value="InterPro"/>
</dbReference>
<dbReference type="GO" id="GO:0005524">
    <property type="term" value="F:ATP binding"/>
    <property type="evidence" value="ECO:0007669"/>
    <property type="project" value="InterPro"/>
</dbReference>
<dbReference type="InterPro" id="IPR027417">
    <property type="entry name" value="P-loop_NTPase"/>
</dbReference>
<name>A0AAX4I698_9PEZI</name>
<dbReference type="InterPro" id="IPR054289">
    <property type="entry name" value="DUF7025"/>
</dbReference>
<dbReference type="Pfam" id="PF22942">
    <property type="entry name" value="DUF7025"/>
    <property type="match status" value="1"/>
</dbReference>
<dbReference type="Pfam" id="PF00004">
    <property type="entry name" value="AAA"/>
    <property type="match status" value="1"/>
</dbReference>
<dbReference type="PANTHER" id="PTHR46411:SF3">
    <property type="entry name" value="AAA+ ATPASE DOMAIN-CONTAINING PROTEIN"/>
    <property type="match status" value="1"/>
</dbReference>
<dbReference type="CDD" id="cd19481">
    <property type="entry name" value="RecA-like_protease"/>
    <property type="match status" value="1"/>
</dbReference>
<dbReference type="Proteomes" id="UP001322277">
    <property type="component" value="Chromosome 2"/>
</dbReference>
<reference evidence="4" key="1">
    <citation type="journal article" date="2023" name="bioRxiv">
        <title>Complete genome of the Medicago anthracnose fungus, Colletotrichum destructivum, reveals a mini-chromosome-like region within a core chromosome.</title>
        <authorList>
            <person name="Lapalu N."/>
            <person name="Simon A."/>
            <person name="Lu A."/>
            <person name="Plaumann P.-L."/>
            <person name="Amselem J."/>
            <person name="Pigne S."/>
            <person name="Auger A."/>
            <person name="Koch C."/>
            <person name="Dallery J.-F."/>
            <person name="O'Connell R.J."/>
        </authorList>
    </citation>
    <scope>NUCLEOTIDE SEQUENCE [LARGE SCALE GENOMIC DNA]</scope>
    <source>
        <strain evidence="4">CBS 520.97</strain>
    </source>
</reference>
<evidence type="ECO:0000259" key="2">
    <source>
        <dbReference type="SMART" id="SM00382"/>
    </source>
</evidence>
<feature type="compositionally biased region" description="Basic and acidic residues" evidence="1">
    <location>
        <begin position="386"/>
        <end position="402"/>
    </location>
</feature>
<sequence length="717" mass="79135">MGLDSEKSAISNAPICRAEDMMLPSHAEPPAPVPNDTAGAEVGSECATQTLYEGKRRCECCRNWVEEYPKDLQVKVEAGPAVKQKALVARMRRNHDGGEGDGEPLALDSLVVQSASLKRTLGELFEGFQGITPSLKKVVFRSPFRPFYYRWKRFGAILDRQRRDDPAAAAYTQLLYDTLSRHFGATFAEIDDLVGHGVITHSLLWALFEPGTLAVAREDGDERFFLVDGCTESQLGPVGVMVRFIDWDGSRFGYAKAGIHIPPFDGTCEINKLGIYPARFHGSQQTAEAEATLRGRRFYALGGFHHKAYSGMARVKSRTATPRHVDGRIIVDAASYFHANNAKEELAPLSESLTPKIDVQDDAHNSDNNRTRSSIATTFSRPRPRPIRDLRDEDGTQRKQIDVGDGPVQAEEKPGSIPALTDAQLLICNTTVKGYSLKLKRWAEFRVADVAEVAFNDAAFPNLMLPGGYKNLILSFVDGQAKRGSNNTFDDVIEGKGRGIVMLLTGNPGVGKTLTAEAVADKLRKPLYVLSAGELGEASRGVEQRLREVLELTEKWNGVLLFDECDVFLQERSANALAHNEIVAVFLRLLEYHRGILIMTTNRADSIDRAFQSRIHLTLHYPDLDAAAKEHIWRQFVARSLSISERDDGRGATAASLGDESFTRLARLPLNGREIKNVVKVASLLACQEQTALGMGQIETVLRATRGMGAELDVLMR</sequence>
<feature type="compositionally biased region" description="Basic and acidic residues" evidence="1">
    <location>
        <begin position="359"/>
        <end position="370"/>
    </location>
</feature>
<feature type="region of interest" description="Disordered" evidence="1">
    <location>
        <begin position="359"/>
        <end position="414"/>
    </location>
</feature>
<dbReference type="RefSeq" id="XP_062775988.1">
    <property type="nucleotide sequence ID" value="XM_062919937.1"/>
</dbReference>
<evidence type="ECO:0000313" key="4">
    <source>
        <dbReference type="Proteomes" id="UP001322277"/>
    </source>
</evidence>
<dbReference type="SMART" id="SM00382">
    <property type="entry name" value="AAA"/>
    <property type="match status" value="1"/>
</dbReference>
<dbReference type="GeneID" id="87940281"/>
<feature type="domain" description="AAA+ ATPase" evidence="2">
    <location>
        <begin position="498"/>
        <end position="625"/>
    </location>
</feature>
<organism evidence="3 4">
    <name type="scientific">Colletotrichum destructivum</name>
    <dbReference type="NCBI Taxonomy" id="34406"/>
    <lineage>
        <taxon>Eukaryota</taxon>
        <taxon>Fungi</taxon>
        <taxon>Dikarya</taxon>
        <taxon>Ascomycota</taxon>
        <taxon>Pezizomycotina</taxon>
        <taxon>Sordariomycetes</taxon>
        <taxon>Hypocreomycetidae</taxon>
        <taxon>Glomerellales</taxon>
        <taxon>Glomerellaceae</taxon>
        <taxon>Colletotrichum</taxon>
        <taxon>Colletotrichum destructivum species complex</taxon>
    </lineage>
</organism>